<comment type="caution">
    <text evidence="1">The sequence shown here is derived from an EMBL/GenBank/DDBJ whole genome shotgun (WGS) entry which is preliminary data.</text>
</comment>
<sequence length="78" mass="8632">MQQAVGSEDADLPSSVFLDCHHRIAEVLNTSGMGEVIEKLTSEWEDLKTYEGHGSLDHLGRSDVSQILNIALWHEARG</sequence>
<organism evidence="1 2">
    <name type="scientific">Helicocarpus griseus UAMH5409</name>
    <dbReference type="NCBI Taxonomy" id="1447875"/>
    <lineage>
        <taxon>Eukaryota</taxon>
        <taxon>Fungi</taxon>
        <taxon>Dikarya</taxon>
        <taxon>Ascomycota</taxon>
        <taxon>Pezizomycotina</taxon>
        <taxon>Eurotiomycetes</taxon>
        <taxon>Eurotiomycetidae</taxon>
        <taxon>Onygenales</taxon>
        <taxon>Ajellomycetaceae</taxon>
        <taxon>Helicocarpus</taxon>
    </lineage>
</organism>
<gene>
    <name evidence="1" type="ORF">AJ79_06941</name>
</gene>
<dbReference type="OrthoDB" id="2104739at2759"/>
<dbReference type="EMBL" id="PDNB01000130">
    <property type="protein sequence ID" value="PGH04984.1"/>
    <property type="molecule type" value="Genomic_DNA"/>
</dbReference>
<keyword evidence="2" id="KW-1185">Reference proteome</keyword>
<name>A0A2B7X052_9EURO</name>
<dbReference type="AlphaFoldDB" id="A0A2B7X052"/>
<evidence type="ECO:0000313" key="1">
    <source>
        <dbReference type="EMBL" id="PGH04984.1"/>
    </source>
</evidence>
<dbReference type="STRING" id="1447875.A0A2B7X052"/>
<proteinExistence type="predicted"/>
<dbReference type="Proteomes" id="UP000223968">
    <property type="component" value="Unassembled WGS sequence"/>
</dbReference>
<evidence type="ECO:0000313" key="2">
    <source>
        <dbReference type="Proteomes" id="UP000223968"/>
    </source>
</evidence>
<protein>
    <submittedName>
        <fullName evidence="1">Uncharacterized protein</fullName>
    </submittedName>
</protein>
<reference evidence="1 2" key="1">
    <citation type="submission" date="2017-10" db="EMBL/GenBank/DDBJ databases">
        <title>Comparative genomics in systemic dimorphic fungi from Ajellomycetaceae.</title>
        <authorList>
            <person name="Munoz J.F."/>
            <person name="Mcewen J.G."/>
            <person name="Clay O.K."/>
            <person name="Cuomo C.A."/>
        </authorList>
    </citation>
    <scope>NUCLEOTIDE SEQUENCE [LARGE SCALE GENOMIC DNA]</scope>
    <source>
        <strain evidence="1 2">UAMH5409</strain>
    </source>
</reference>
<accession>A0A2B7X052</accession>